<dbReference type="EMBL" id="JBHSXS010000005">
    <property type="protein sequence ID" value="MFC6880388.1"/>
    <property type="molecule type" value="Genomic_DNA"/>
</dbReference>
<keyword evidence="1" id="KW-0732">Signal</keyword>
<accession>A0ABW2CI60</accession>
<name>A0ABW2CI60_9ACTN</name>
<dbReference type="Proteomes" id="UP001596380">
    <property type="component" value="Unassembled WGS sequence"/>
</dbReference>
<feature type="chain" id="PRO_5045063650" description="Secreted protein" evidence="1">
    <location>
        <begin position="29"/>
        <end position="88"/>
    </location>
</feature>
<organism evidence="2 3">
    <name type="scientific">Actinomadura yumaensis</name>
    <dbReference type="NCBI Taxonomy" id="111807"/>
    <lineage>
        <taxon>Bacteria</taxon>
        <taxon>Bacillati</taxon>
        <taxon>Actinomycetota</taxon>
        <taxon>Actinomycetes</taxon>
        <taxon>Streptosporangiales</taxon>
        <taxon>Thermomonosporaceae</taxon>
        <taxon>Actinomadura</taxon>
    </lineage>
</organism>
<evidence type="ECO:0008006" key="4">
    <source>
        <dbReference type="Google" id="ProtNLM"/>
    </source>
</evidence>
<feature type="signal peptide" evidence="1">
    <location>
        <begin position="1"/>
        <end position="28"/>
    </location>
</feature>
<protein>
    <recommendedName>
        <fullName evidence="4">Secreted protein</fullName>
    </recommendedName>
</protein>
<dbReference type="RefSeq" id="WP_160820995.1">
    <property type="nucleotide sequence ID" value="NZ_JBHSXE010000001.1"/>
</dbReference>
<comment type="caution">
    <text evidence="2">The sequence shown here is derived from an EMBL/GenBank/DDBJ whole genome shotgun (WGS) entry which is preliminary data.</text>
</comment>
<evidence type="ECO:0000256" key="1">
    <source>
        <dbReference type="SAM" id="SignalP"/>
    </source>
</evidence>
<proteinExistence type="predicted"/>
<reference evidence="3" key="1">
    <citation type="journal article" date="2019" name="Int. J. Syst. Evol. Microbiol.">
        <title>The Global Catalogue of Microorganisms (GCM) 10K type strain sequencing project: providing services to taxonomists for standard genome sequencing and annotation.</title>
        <authorList>
            <consortium name="The Broad Institute Genomics Platform"/>
            <consortium name="The Broad Institute Genome Sequencing Center for Infectious Disease"/>
            <person name="Wu L."/>
            <person name="Ma J."/>
        </authorList>
    </citation>
    <scope>NUCLEOTIDE SEQUENCE [LARGE SCALE GENOMIC DNA]</scope>
    <source>
        <strain evidence="3">JCM 3369</strain>
    </source>
</reference>
<sequence length="88" mass="9363">MQKITRSVAVGGAVLTLGVLGVAGSADASTTRSAGHAARETWNANGPYTTRETCAYARALADHQGIGYTTDCFFDGSKGSYWFWWVTP</sequence>
<evidence type="ECO:0000313" key="3">
    <source>
        <dbReference type="Proteomes" id="UP001596380"/>
    </source>
</evidence>
<evidence type="ECO:0000313" key="2">
    <source>
        <dbReference type="EMBL" id="MFC6880388.1"/>
    </source>
</evidence>
<gene>
    <name evidence="2" type="ORF">ACFQKB_11510</name>
</gene>
<keyword evidence="3" id="KW-1185">Reference proteome</keyword>